<reference evidence="1" key="1">
    <citation type="submission" date="2015-11" db="EMBL/GenBank/DDBJ databases">
        <title>De novo transcriptome assembly of four potential Pierce s Disease insect vectors from Arizona vineyards.</title>
        <authorList>
            <person name="Tassone E.E."/>
        </authorList>
    </citation>
    <scope>NUCLEOTIDE SEQUENCE</scope>
</reference>
<accession>A0A1B6MRH3</accession>
<feature type="non-terminal residue" evidence="1">
    <location>
        <position position="1"/>
    </location>
</feature>
<name>A0A1B6MRH3_9HEMI</name>
<gene>
    <name evidence="1" type="ORF">g.43225</name>
</gene>
<proteinExistence type="predicted"/>
<dbReference type="EMBL" id="GEBQ01001461">
    <property type="protein sequence ID" value="JAT38516.1"/>
    <property type="molecule type" value="Transcribed_RNA"/>
</dbReference>
<evidence type="ECO:0000313" key="1">
    <source>
        <dbReference type="EMBL" id="JAT38516.1"/>
    </source>
</evidence>
<protein>
    <submittedName>
        <fullName evidence="1">Uncharacterized protein</fullName>
    </submittedName>
</protein>
<organism evidence="1">
    <name type="scientific">Graphocephala atropunctata</name>
    <dbReference type="NCBI Taxonomy" id="36148"/>
    <lineage>
        <taxon>Eukaryota</taxon>
        <taxon>Metazoa</taxon>
        <taxon>Ecdysozoa</taxon>
        <taxon>Arthropoda</taxon>
        <taxon>Hexapoda</taxon>
        <taxon>Insecta</taxon>
        <taxon>Pterygota</taxon>
        <taxon>Neoptera</taxon>
        <taxon>Paraneoptera</taxon>
        <taxon>Hemiptera</taxon>
        <taxon>Auchenorrhyncha</taxon>
        <taxon>Membracoidea</taxon>
        <taxon>Cicadellidae</taxon>
        <taxon>Cicadellinae</taxon>
        <taxon>Cicadellini</taxon>
        <taxon>Graphocephala</taxon>
    </lineage>
</organism>
<dbReference type="AlphaFoldDB" id="A0A1B6MRH3"/>
<sequence>PIGEVSRDLGLQTLANRRFSADVVLLSKILNGKIDCPDMLSQILFRTPSATRSRDLFARQQHRTNYAANDTMYRLQRSGNSVADIVDFFVDSIPVIKRRIAGLREFSV</sequence>